<evidence type="ECO:0000313" key="2">
    <source>
        <dbReference type="EMBL" id="CAK7275591.1"/>
    </source>
</evidence>
<feature type="compositionally biased region" description="Basic and acidic residues" evidence="1">
    <location>
        <begin position="844"/>
        <end position="859"/>
    </location>
</feature>
<accession>A0ABP0E7F6</accession>
<feature type="compositionally biased region" description="Acidic residues" evidence="1">
    <location>
        <begin position="799"/>
        <end position="808"/>
    </location>
</feature>
<feature type="region of interest" description="Disordered" evidence="1">
    <location>
        <begin position="236"/>
        <end position="255"/>
    </location>
</feature>
<feature type="compositionally biased region" description="Low complexity" evidence="1">
    <location>
        <begin position="878"/>
        <end position="889"/>
    </location>
</feature>
<keyword evidence="3" id="KW-1185">Reference proteome</keyword>
<evidence type="ECO:0000256" key="1">
    <source>
        <dbReference type="SAM" id="MobiDB-lite"/>
    </source>
</evidence>
<reference evidence="2 3" key="1">
    <citation type="submission" date="2024-01" db="EMBL/GenBank/DDBJ databases">
        <authorList>
            <person name="Allen C."/>
            <person name="Tagirdzhanova G."/>
        </authorList>
    </citation>
    <scope>NUCLEOTIDE SEQUENCE [LARGE SCALE GENOMIC DNA]</scope>
    <source>
        <strain evidence="2 3">CBS 119000</strain>
    </source>
</reference>
<dbReference type="Proteomes" id="UP001642502">
    <property type="component" value="Unassembled WGS sequence"/>
</dbReference>
<gene>
    <name evidence="2" type="ORF">SEPCBS119000_006753</name>
</gene>
<protein>
    <submittedName>
        <fullName evidence="2">Uncharacterized protein</fullName>
    </submittedName>
</protein>
<proteinExistence type="predicted"/>
<comment type="caution">
    <text evidence="2">The sequence shown here is derived from an EMBL/GenBank/DDBJ whole genome shotgun (WGS) entry which is preliminary data.</text>
</comment>
<organism evidence="2 3">
    <name type="scientific">Sporothrix epigloea</name>
    <dbReference type="NCBI Taxonomy" id="1892477"/>
    <lineage>
        <taxon>Eukaryota</taxon>
        <taxon>Fungi</taxon>
        <taxon>Dikarya</taxon>
        <taxon>Ascomycota</taxon>
        <taxon>Pezizomycotina</taxon>
        <taxon>Sordariomycetes</taxon>
        <taxon>Sordariomycetidae</taxon>
        <taxon>Ophiostomatales</taxon>
        <taxon>Ophiostomataceae</taxon>
        <taxon>Sporothrix</taxon>
    </lineage>
</organism>
<name>A0ABP0E7F6_9PEZI</name>
<sequence>MYDDTEDRSAPEPETTLHESMADRLISSLRGGFGCTAQEHTECRERHWEECHPWKDESVRPECRSLSDITKVLRNESVDKTVGERRQPIPPVLDNEKIADLSSVSEGTRPWPSINCQYVFEGAEKKQPPVSLCMSQYYSDETGQTPMHSMTYDVDSIAGFANDLKFIKTAAEFYIDSFPDLNINANVHLFLDVPAKKDGVRPAQLHHVPHLPLCELPGWKNMTVHIFFPRMYVPDPAPSQRRQGKGTKKRTRRQTILSSDQHKVWYEKIFRPGLRLSTRTVQNGVVFDNESFLATIPGSRDSARTFTYAKGESFKRIVNNGSSDKDGENPGHRQIVTRTVYYDALRNLADKWREIISGDTSLVLFSDFRFYFSAKNTKAEWFGTAIPFDQPTVDNLWLRLVNRFQVKWDFFFDQEHLNPDDVYLDIAKQSAPVIKREERGRAVSHKEKSFLLRRCCLVKMADQHRDWIASELAPPAGVEGKSAAGRRTYRYPPTVNYYSWATTHEVASMTIEPARNGPDARAGLMYTQYYNTNKAPFDAQKHYVFDGENLEALMFDESYYAQLKSAAKLKHDPLEAAKQAYTRGKRRARLAIEDGETKSYAVRQEYRVSWRLFDIIRRRWATVEPDMPCTVASVPQVQPWLTVSSEDVFAFLHAQISRVCYLAEHLIKYDSGNRDQGLSAAIYLAVRLLRYSYSSGTMERDPLLFKSDWHPNRPRTLTMSELRAIITPLVPHESHRQDLGIEEFPDIEDLLSRGAEDVAENGVGAVIEISDDDDNEYEDAQNHDSIEPELPDLVLPDVESSDYENDELDAGRLSSPSDSEYQDSEVDAVRLSSPSDSEYQDSEAEVRELSVDAHSEYQRNECAQEELSGVDGEQEVALPLPRRTRLPTPKYETEESRARRELIGLGMNYSAR</sequence>
<evidence type="ECO:0000313" key="3">
    <source>
        <dbReference type="Proteomes" id="UP001642502"/>
    </source>
</evidence>
<feature type="region of interest" description="Disordered" evidence="1">
    <location>
        <begin position="769"/>
        <end position="899"/>
    </location>
</feature>
<dbReference type="EMBL" id="CAWUON010000288">
    <property type="protein sequence ID" value="CAK7275591.1"/>
    <property type="molecule type" value="Genomic_DNA"/>
</dbReference>
<feature type="non-terminal residue" evidence="2">
    <location>
        <position position="912"/>
    </location>
</feature>
<feature type="compositionally biased region" description="Basic residues" evidence="1">
    <location>
        <begin position="242"/>
        <end position="253"/>
    </location>
</feature>
<feature type="compositionally biased region" description="Acidic residues" evidence="1">
    <location>
        <begin position="769"/>
        <end position="779"/>
    </location>
</feature>